<evidence type="ECO:0000256" key="1">
    <source>
        <dbReference type="ARBA" id="ARBA00004496"/>
    </source>
</evidence>
<comment type="subcellular location">
    <subcellularLocation>
        <location evidence="1">Cytoplasm</location>
    </subcellularLocation>
</comment>
<dbReference type="HOGENOM" id="CLU_123235_1_1_9"/>
<keyword evidence="3" id="KW-0963">Cytoplasm</keyword>
<dbReference type="InterPro" id="IPR004701">
    <property type="entry name" value="PTS_EIIA_man-typ"/>
</dbReference>
<evidence type="ECO:0000256" key="3">
    <source>
        <dbReference type="ARBA" id="ARBA00022490"/>
    </source>
</evidence>
<dbReference type="PANTHER" id="PTHR33799">
    <property type="entry name" value="PTS PERMEASE-RELATED-RELATED"/>
    <property type="match status" value="1"/>
</dbReference>
<evidence type="ECO:0000256" key="2">
    <source>
        <dbReference type="ARBA" id="ARBA00022448"/>
    </source>
</evidence>
<dbReference type="Pfam" id="PF03610">
    <property type="entry name" value="EIIA-man"/>
    <property type="match status" value="1"/>
</dbReference>
<evidence type="ECO:0000256" key="5">
    <source>
        <dbReference type="ARBA" id="ARBA00022679"/>
    </source>
</evidence>
<organism evidence="9 10">
    <name type="scientific">Enterococcus pallens ATCC BAA-351</name>
    <dbReference type="NCBI Taxonomy" id="1158607"/>
    <lineage>
        <taxon>Bacteria</taxon>
        <taxon>Bacillati</taxon>
        <taxon>Bacillota</taxon>
        <taxon>Bacilli</taxon>
        <taxon>Lactobacillales</taxon>
        <taxon>Enterococcaceae</taxon>
        <taxon>Enterococcus</taxon>
    </lineage>
</organism>
<dbReference type="GO" id="GO:0009401">
    <property type="term" value="P:phosphoenolpyruvate-dependent sugar phosphotransferase system"/>
    <property type="evidence" value="ECO:0007669"/>
    <property type="project" value="UniProtKB-KW"/>
</dbReference>
<proteinExistence type="predicted"/>
<keyword evidence="10" id="KW-1185">Reference proteome</keyword>
<dbReference type="PATRIC" id="fig|1158607.3.peg.2575"/>
<dbReference type="InterPro" id="IPR051471">
    <property type="entry name" value="Bacterial_PTS_sugar_comp"/>
</dbReference>
<comment type="caution">
    <text evidence="9">The sequence shown here is derived from an EMBL/GenBank/DDBJ whole genome shotgun (WGS) entry which is preliminary data.</text>
</comment>
<dbReference type="PROSITE" id="PS51096">
    <property type="entry name" value="PTS_EIIA_TYPE_4"/>
    <property type="match status" value="1"/>
</dbReference>
<dbReference type="Gene3D" id="3.40.50.510">
    <property type="entry name" value="Phosphotransferase system, mannose-type IIA component"/>
    <property type="match status" value="1"/>
</dbReference>
<evidence type="ECO:0000313" key="10">
    <source>
        <dbReference type="Proteomes" id="UP000013782"/>
    </source>
</evidence>
<keyword evidence="2" id="KW-0813">Transport</keyword>
<dbReference type="Proteomes" id="UP000013782">
    <property type="component" value="Unassembled WGS sequence"/>
</dbReference>
<reference evidence="9 10" key="1">
    <citation type="submission" date="2013-02" db="EMBL/GenBank/DDBJ databases">
        <title>The Genome Sequence of Enterococcus pallens BAA-351.</title>
        <authorList>
            <consortium name="The Broad Institute Genome Sequencing Platform"/>
            <consortium name="The Broad Institute Genome Sequencing Center for Infectious Disease"/>
            <person name="Earl A.M."/>
            <person name="Gilmore M.S."/>
            <person name="Lebreton F."/>
            <person name="Walker B."/>
            <person name="Young S.K."/>
            <person name="Zeng Q."/>
            <person name="Gargeya S."/>
            <person name="Fitzgerald M."/>
            <person name="Haas B."/>
            <person name="Abouelleil A."/>
            <person name="Alvarado L."/>
            <person name="Arachchi H.M."/>
            <person name="Berlin A.M."/>
            <person name="Chapman S.B."/>
            <person name="Dewar J."/>
            <person name="Goldberg J."/>
            <person name="Griggs A."/>
            <person name="Gujja S."/>
            <person name="Hansen M."/>
            <person name="Howarth C."/>
            <person name="Imamovic A."/>
            <person name="Larimer J."/>
            <person name="McCowan C."/>
            <person name="Murphy C."/>
            <person name="Neiman D."/>
            <person name="Pearson M."/>
            <person name="Priest M."/>
            <person name="Roberts A."/>
            <person name="Saif S."/>
            <person name="Shea T."/>
            <person name="Sisk P."/>
            <person name="Sykes S."/>
            <person name="Wortman J."/>
            <person name="Nusbaum C."/>
            <person name="Birren B."/>
        </authorList>
    </citation>
    <scope>NUCLEOTIDE SEQUENCE [LARGE SCALE GENOMIC DNA]</scope>
    <source>
        <strain evidence="9 10">ATCC BAA-351</strain>
    </source>
</reference>
<dbReference type="OrthoDB" id="9799827at2"/>
<keyword evidence="6" id="KW-0598">Phosphotransferase system</keyword>
<gene>
    <name evidence="9" type="ORF">UAU_02593</name>
</gene>
<dbReference type="SUPFAM" id="SSF53062">
    <property type="entry name" value="PTS system fructose IIA component-like"/>
    <property type="match status" value="1"/>
</dbReference>
<feature type="domain" description="PTS EIIA type-4" evidence="8">
    <location>
        <begin position="1"/>
        <end position="122"/>
    </location>
</feature>
<keyword evidence="7" id="KW-0418">Kinase</keyword>
<dbReference type="STRING" id="160454.RV10_GL002335"/>
<dbReference type="GO" id="GO:0005737">
    <property type="term" value="C:cytoplasm"/>
    <property type="evidence" value="ECO:0007669"/>
    <property type="project" value="UniProtKB-SubCell"/>
</dbReference>
<evidence type="ECO:0000256" key="4">
    <source>
        <dbReference type="ARBA" id="ARBA00022597"/>
    </source>
</evidence>
<dbReference type="GO" id="GO:0016301">
    <property type="term" value="F:kinase activity"/>
    <property type="evidence" value="ECO:0007669"/>
    <property type="project" value="UniProtKB-KW"/>
</dbReference>
<dbReference type="PANTHER" id="PTHR33799:SF1">
    <property type="entry name" value="PTS SYSTEM MANNOSE-SPECIFIC EIIAB COMPONENT-RELATED"/>
    <property type="match status" value="1"/>
</dbReference>
<evidence type="ECO:0000256" key="7">
    <source>
        <dbReference type="ARBA" id="ARBA00022777"/>
    </source>
</evidence>
<evidence type="ECO:0000256" key="6">
    <source>
        <dbReference type="ARBA" id="ARBA00022683"/>
    </source>
</evidence>
<name>R2QBX9_9ENTE</name>
<dbReference type="GO" id="GO:0016020">
    <property type="term" value="C:membrane"/>
    <property type="evidence" value="ECO:0007669"/>
    <property type="project" value="InterPro"/>
</dbReference>
<dbReference type="eggNOG" id="COG2893">
    <property type="taxonomic scope" value="Bacteria"/>
</dbReference>
<sequence>MITLVVTTHGQLAEGFLDAVELIVGPQTNLYSVCLKAGDSFDEFQQNVAKHSIEGNVLYFTDLLGASPYNAVAQTISENRDKDITCITGVNLPLVIEALFKREKLTLKELTDYLVNIGKDGITTLMFQ</sequence>
<keyword evidence="4" id="KW-0762">Sugar transport</keyword>
<dbReference type="InterPro" id="IPR033887">
    <property type="entry name" value="PTS_IIA_man"/>
</dbReference>
<accession>R2QBX9</accession>
<keyword evidence="5" id="KW-0808">Transferase</keyword>
<protein>
    <submittedName>
        <fullName evidence="9">PTS system, mannose/fructose/sorbose family, IIA component</fullName>
    </submittedName>
</protein>
<dbReference type="EMBL" id="AJAQ01000016">
    <property type="protein sequence ID" value="EOH93897.1"/>
    <property type="molecule type" value="Genomic_DNA"/>
</dbReference>
<dbReference type="RefSeq" id="WP_010757583.1">
    <property type="nucleotide sequence ID" value="NZ_ASWD01000001.1"/>
</dbReference>
<evidence type="ECO:0000259" key="8">
    <source>
        <dbReference type="PROSITE" id="PS51096"/>
    </source>
</evidence>
<dbReference type="AlphaFoldDB" id="R2QBX9"/>
<dbReference type="InterPro" id="IPR036662">
    <property type="entry name" value="PTS_EIIA_man-typ_sf"/>
</dbReference>
<dbReference type="CDD" id="cd00006">
    <property type="entry name" value="PTS_IIA_man"/>
    <property type="match status" value="1"/>
</dbReference>
<evidence type="ECO:0000313" key="9">
    <source>
        <dbReference type="EMBL" id="EOH93897.1"/>
    </source>
</evidence>